<protein>
    <submittedName>
        <fullName evidence="1">Bm14253</fullName>
    </submittedName>
</protein>
<reference evidence="1" key="1">
    <citation type="journal article" date="2007" name="Science">
        <title>Draft genome of the filarial nematode parasite Brugia malayi.</title>
        <authorList>
            <person name="Ghedin E."/>
            <person name="Wang S."/>
            <person name="Spiro D."/>
            <person name="Caler E."/>
            <person name="Zhao Q."/>
            <person name="Crabtree J."/>
            <person name="Allen J.E."/>
            <person name="Delcher A.L."/>
            <person name="Guiliano D.B."/>
            <person name="Miranda-Saavedra D."/>
            <person name="Angiuoli S.V."/>
            <person name="Creasy T."/>
            <person name="Amedeo P."/>
            <person name="Haas B."/>
            <person name="El-Sayed N.M."/>
            <person name="Wortman J.R."/>
            <person name="Feldblyum T."/>
            <person name="Tallon L."/>
            <person name="Schatz M."/>
            <person name="Shumway M."/>
            <person name="Koo H."/>
            <person name="Salzberg S.L."/>
            <person name="Schobel S."/>
            <person name="Pertea M."/>
            <person name="Pop M."/>
            <person name="White O."/>
            <person name="Barton G.J."/>
            <person name="Carlow C.K."/>
            <person name="Crawford M.J."/>
            <person name="Daub J."/>
            <person name="Dimmic M.W."/>
            <person name="Estes C.F."/>
            <person name="Foster J.M."/>
            <person name="Ganatra M."/>
            <person name="Gregory W.F."/>
            <person name="Johnson N.M."/>
            <person name="Jin J."/>
            <person name="Komuniecki R."/>
            <person name="Korf I."/>
            <person name="Kumar S."/>
            <person name="Laney S."/>
            <person name="Li B.W."/>
            <person name="Li W."/>
            <person name="Lindblom T.H."/>
            <person name="Lustigman S."/>
            <person name="Ma D."/>
            <person name="Maina C.V."/>
            <person name="Martin D.M."/>
            <person name="McCarter J.P."/>
            <person name="McReynolds L."/>
            <person name="Mitreva M."/>
            <person name="Nutman T.B."/>
            <person name="Parkinson J."/>
            <person name="Peregrin-Alvarez J.M."/>
            <person name="Poole C."/>
            <person name="Ren Q."/>
            <person name="Saunders L."/>
            <person name="Sluder A.E."/>
            <person name="Smith K."/>
            <person name="Stanke M."/>
            <person name="Unnasch T.R."/>
            <person name="Ware J."/>
            <person name="Wei A.D."/>
            <person name="Weil G."/>
            <person name="Williams D.J."/>
            <person name="Zhang Y."/>
            <person name="Williams S.A."/>
            <person name="Fraser-Liggett C."/>
            <person name="Slatko B."/>
            <person name="Blaxter M.L."/>
            <person name="Scott A.L."/>
        </authorList>
    </citation>
    <scope>NUCLEOTIDE SEQUENCE</scope>
    <source>
        <strain evidence="1">FR3</strain>
    </source>
</reference>
<name>A0A0J9XZG8_BRUMA</name>
<evidence type="ECO:0000313" key="2">
    <source>
        <dbReference type="WormBase" id="Bm14253"/>
    </source>
</evidence>
<proteinExistence type="predicted"/>
<dbReference type="EMBL" id="LN857006">
    <property type="protein sequence ID" value="CDP99005.1"/>
    <property type="molecule type" value="Genomic_DNA"/>
</dbReference>
<organism evidence="1">
    <name type="scientific">Brugia malayi</name>
    <name type="common">Filarial nematode worm</name>
    <dbReference type="NCBI Taxonomy" id="6279"/>
    <lineage>
        <taxon>Eukaryota</taxon>
        <taxon>Metazoa</taxon>
        <taxon>Ecdysozoa</taxon>
        <taxon>Nematoda</taxon>
        <taxon>Chromadorea</taxon>
        <taxon>Rhabditida</taxon>
        <taxon>Spirurina</taxon>
        <taxon>Spiruromorpha</taxon>
        <taxon>Filarioidea</taxon>
        <taxon>Onchocercidae</taxon>
        <taxon>Brugia</taxon>
    </lineage>
</organism>
<evidence type="ECO:0000313" key="1">
    <source>
        <dbReference type="EMBL" id="CDP99005.1"/>
    </source>
</evidence>
<dbReference type="AlphaFoldDB" id="A0A0J9XZG8"/>
<sequence length="66" mass="8058">MDGELFAQVFHEAAYEVSWRLRSIGLSSNRYQRMCKMMLVRFQFAYDLERKQKKYHMSDNIVDFIE</sequence>
<dbReference type="WormBase" id="Bm14253">
    <property type="protein sequence ID" value="BM46456"/>
    <property type="gene ID" value="WBGene00234514"/>
</dbReference>
<reference evidence="1" key="2">
    <citation type="submission" date="2012-12" db="EMBL/GenBank/DDBJ databases">
        <authorList>
            <person name="Gao Y.W."/>
            <person name="Fan S.T."/>
            <person name="Sun H.T."/>
            <person name="Wang Z."/>
            <person name="Gao X.L."/>
            <person name="Li Y.G."/>
            <person name="Wang T.C."/>
            <person name="Zhang K."/>
            <person name="Xu W.W."/>
            <person name="Yu Z.J."/>
            <person name="Xia X.Z."/>
        </authorList>
    </citation>
    <scope>NUCLEOTIDE SEQUENCE</scope>
    <source>
        <strain evidence="1">FR3</strain>
    </source>
</reference>
<gene>
    <name evidence="1 2" type="ORF">Bm14253</name>
    <name evidence="1" type="ORF">BM_Bm14253</name>
</gene>
<accession>A0A0J9XZG8</accession>